<keyword evidence="2 3" id="KW-0808">Transferase</keyword>
<dbReference type="PANTHER" id="PTHR47816:SF4">
    <property type="entry name" value="RIBOSOMAL RNA SMALL SUBUNIT METHYLTRANSFERASE C"/>
    <property type="match status" value="1"/>
</dbReference>
<keyword evidence="1 3" id="KW-0489">Methyltransferase</keyword>
<dbReference type="KEGG" id="wso:WSWS_01399"/>
<dbReference type="AlphaFoldDB" id="A0A288Q731"/>
<dbReference type="CDD" id="cd02440">
    <property type="entry name" value="AdoMet_MTases"/>
    <property type="match status" value="1"/>
</dbReference>
<name>A0A288Q731_9LACO</name>
<sequence length="206" mass="22405">MAEEHYYTQTPTTAHDEHTWSFPLFDRTFTFTTDAGVFSKQTVDFGTRVMLEAFNQDIPMGKILDLGAGYGPVAISLATQMPDREFDAAEINERALALVLKNAAKNGVGARVEGIQTDRYQNIQDKYAAILTNPPVRAGKQIVTDMIAGAVDHLVAGGTLTVVLQKKQGAPSAKKLMEETFGNVAVIAKNKGYYILESVYDGNANA</sequence>
<evidence type="ECO:0000313" key="3">
    <source>
        <dbReference type="EMBL" id="RDL05260.1"/>
    </source>
</evidence>
<reference evidence="3 4" key="1">
    <citation type="submission" date="2018-07" db="EMBL/GenBank/DDBJ databases">
        <title>Genomic Encyclopedia of Type Strains, Phase III (KMG-III): the genomes of soil and plant-associated and newly described type strains.</title>
        <authorList>
            <person name="Whitman W."/>
        </authorList>
    </citation>
    <scope>NUCLEOTIDE SEQUENCE [LARGE SCALE GENOMIC DNA]</scope>
    <source>
        <strain evidence="3 4">CECT 7031</strain>
    </source>
</reference>
<dbReference type="Pfam" id="PF05175">
    <property type="entry name" value="MTS"/>
    <property type="match status" value="1"/>
</dbReference>
<organism evidence="3 4">
    <name type="scientific">Weissella soli</name>
    <dbReference type="NCBI Taxonomy" id="155866"/>
    <lineage>
        <taxon>Bacteria</taxon>
        <taxon>Bacillati</taxon>
        <taxon>Bacillota</taxon>
        <taxon>Bacilli</taxon>
        <taxon>Lactobacillales</taxon>
        <taxon>Lactobacillaceae</taxon>
        <taxon>Weissella</taxon>
    </lineage>
</organism>
<dbReference type="InterPro" id="IPR029063">
    <property type="entry name" value="SAM-dependent_MTases_sf"/>
</dbReference>
<evidence type="ECO:0000313" key="4">
    <source>
        <dbReference type="Proteomes" id="UP000254912"/>
    </source>
</evidence>
<comment type="caution">
    <text evidence="3">The sequence shown here is derived from an EMBL/GenBank/DDBJ whole genome shotgun (WGS) entry which is preliminary data.</text>
</comment>
<dbReference type="InterPro" id="IPR046977">
    <property type="entry name" value="RsmC/RlmG"/>
</dbReference>
<dbReference type="GO" id="GO:0032259">
    <property type="term" value="P:methylation"/>
    <property type="evidence" value="ECO:0007669"/>
    <property type="project" value="UniProtKB-KW"/>
</dbReference>
<dbReference type="RefSeq" id="WP_070230580.1">
    <property type="nucleotide sequence ID" value="NZ_BJYO01000005.1"/>
</dbReference>
<dbReference type="InterPro" id="IPR007848">
    <property type="entry name" value="Small_mtfrase_dom"/>
</dbReference>
<dbReference type="GO" id="GO:0008757">
    <property type="term" value="F:S-adenosylmethionine-dependent methyltransferase activity"/>
    <property type="evidence" value="ECO:0007669"/>
    <property type="project" value="InterPro"/>
</dbReference>
<gene>
    <name evidence="3" type="ORF">DFP99_1209</name>
</gene>
<proteinExistence type="predicted"/>
<dbReference type="PANTHER" id="PTHR47816">
    <property type="entry name" value="RIBOSOMAL RNA SMALL SUBUNIT METHYLTRANSFERASE C"/>
    <property type="match status" value="1"/>
</dbReference>
<dbReference type="SUPFAM" id="SSF53335">
    <property type="entry name" value="S-adenosyl-L-methionine-dependent methyltransferases"/>
    <property type="match status" value="1"/>
</dbReference>
<accession>A0A288Q731</accession>
<dbReference type="GeneID" id="94546584"/>
<protein>
    <submittedName>
        <fullName evidence="3">16S rRNA m(2)G 1207 methyltransferase</fullName>
    </submittedName>
</protein>
<dbReference type="Proteomes" id="UP000254912">
    <property type="component" value="Unassembled WGS sequence"/>
</dbReference>
<dbReference type="Gene3D" id="3.40.50.150">
    <property type="entry name" value="Vaccinia Virus protein VP39"/>
    <property type="match status" value="1"/>
</dbReference>
<evidence type="ECO:0000256" key="2">
    <source>
        <dbReference type="ARBA" id="ARBA00022679"/>
    </source>
</evidence>
<evidence type="ECO:0000256" key="1">
    <source>
        <dbReference type="ARBA" id="ARBA00022603"/>
    </source>
</evidence>
<keyword evidence="4" id="KW-1185">Reference proteome</keyword>
<dbReference type="EMBL" id="QRAS01000003">
    <property type="protein sequence ID" value="RDL05260.1"/>
    <property type="molecule type" value="Genomic_DNA"/>
</dbReference>